<reference evidence="1 2" key="1">
    <citation type="submission" date="2019-04" db="EMBL/GenBank/DDBJ databases">
        <title>Annotation for the trematode Fasciola gigantica.</title>
        <authorList>
            <person name="Choi Y.-J."/>
        </authorList>
    </citation>
    <scope>NUCLEOTIDE SEQUENCE [LARGE SCALE GENOMIC DNA]</scope>
    <source>
        <strain evidence="1">Uganda_cow_1</strain>
    </source>
</reference>
<evidence type="ECO:0000313" key="1">
    <source>
        <dbReference type="EMBL" id="TPP63697.1"/>
    </source>
</evidence>
<dbReference type="AlphaFoldDB" id="A0A504YZP7"/>
<protein>
    <submittedName>
        <fullName evidence="1">Uncharacterized protein</fullName>
    </submittedName>
</protein>
<sequence>MLSSTSQHFLTPLKATSFEEEEAPCNLNREASGEICYNFASEEFGQCLSTATSNKLRMTQCGSSTQSRSPRADYGQKDAFLHVAEDGGGESAEFGDSRVLDAIIWTTHHGVNREVRSLCLLEDR</sequence>
<evidence type="ECO:0000313" key="2">
    <source>
        <dbReference type="Proteomes" id="UP000316759"/>
    </source>
</evidence>
<organism evidence="1 2">
    <name type="scientific">Fasciola gigantica</name>
    <name type="common">Giant liver fluke</name>
    <dbReference type="NCBI Taxonomy" id="46835"/>
    <lineage>
        <taxon>Eukaryota</taxon>
        <taxon>Metazoa</taxon>
        <taxon>Spiralia</taxon>
        <taxon>Lophotrochozoa</taxon>
        <taxon>Platyhelminthes</taxon>
        <taxon>Trematoda</taxon>
        <taxon>Digenea</taxon>
        <taxon>Plagiorchiida</taxon>
        <taxon>Echinostomata</taxon>
        <taxon>Echinostomatoidea</taxon>
        <taxon>Fasciolidae</taxon>
        <taxon>Fasciola</taxon>
    </lineage>
</organism>
<proteinExistence type="predicted"/>
<comment type="caution">
    <text evidence="1">The sequence shown here is derived from an EMBL/GenBank/DDBJ whole genome shotgun (WGS) entry which is preliminary data.</text>
</comment>
<accession>A0A504YZP7</accession>
<dbReference type="EMBL" id="SUNJ01005338">
    <property type="protein sequence ID" value="TPP63697.1"/>
    <property type="molecule type" value="Genomic_DNA"/>
</dbReference>
<keyword evidence="2" id="KW-1185">Reference proteome</keyword>
<gene>
    <name evidence="1" type="ORF">FGIG_08350</name>
</gene>
<name>A0A504YZP7_FASGI</name>
<dbReference type="Proteomes" id="UP000316759">
    <property type="component" value="Unassembled WGS sequence"/>
</dbReference>